<dbReference type="InterPro" id="IPR050267">
    <property type="entry name" value="Anti-sigma-factor_SerPK"/>
</dbReference>
<evidence type="ECO:0000256" key="1">
    <source>
        <dbReference type="ARBA" id="ARBA00022527"/>
    </source>
</evidence>
<dbReference type="CDD" id="cd16936">
    <property type="entry name" value="HATPase_RsbW-like"/>
    <property type="match status" value="1"/>
</dbReference>
<keyword evidence="3" id="KW-0067">ATP-binding</keyword>
<keyword evidence="1" id="KW-0808">Transferase</keyword>
<dbReference type="GO" id="GO:0005524">
    <property type="term" value="F:ATP binding"/>
    <property type="evidence" value="ECO:0007669"/>
    <property type="project" value="UniProtKB-KW"/>
</dbReference>
<dbReference type="AlphaFoldDB" id="A0A7H0IFI5"/>
<accession>A0A7H0IFI5</accession>
<reference evidence="3 4" key="1">
    <citation type="submission" date="2020-08" db="EMBL/GenBank/DDBJ databases">
        <title>A novel species.</title>
        <authorList>
            <person name="Gao J."/>
        </authorList>
    </citation>
    <scope>NUCLEOTIDE SEQUENCE [LARGE SCALE GENOMIC DNA]</scope>
    <source>
        <strain evidence="3 4">CRXT-G-22</strain>
    </source>
</reference>
<dbReference type="Proteomes" id="UP000516052">
    <property type="component" value="Chromosome"/>
</dbReference>
<dbReference type="EMBL" id="CP060828">
    <property type="protein sequence ID" value="QNP71551.1"/>
    <property type="molecule type" value="Genomic_DNA"/>
</dbReference>
<gene>
    <name evidence="3" type="ORF">IAG44_20385</name>
</gene>
<keyword evidence="4" id="KW-1185">Reference proteome</keyword>
<dbReference type="PANTHER" id="PTHR35526">
    <property type="entry name" value="ANTI-SIGMA-F FACTOR RSBW-RELATED"/>
    <property type="match status" value="1"/>
</dbReference>
<name>A0A7H0IFI5_9ACTN</name>
<feature type="domain" description="Histidine kinase/HSP90-like ATPase" evidence="2">
    <location>
        <begin position="15"/>
        <end position="128"/>
    </location>
</feature>
<dbReference type="RefSeq" id="WP_187748520.1">
    <property type="nucleotide sequence ID" value="NZ_CP060828.1"/>
</dbReference>
<keyword evidence="1" id="KW-0723">Serine/threonine-protein kinase</keyword>
<dbReference type="Pfam" id="PF13581">
    <property type="entry name" value="HATPase_c_2"/>
    <property type="match status" value="1"/>
</dbReference>
<dbReference type="Gene3D" id="3.30.565.10">
    <property type="entry name" value="Histidine kinase-like ATPase, C-terminal domain"/>
    <property type="match status" value="1"/>
</dbReference>
<keyword evidence="3" id="KW-0547">Nucleotide-binding</keyword>
<proteinExistence type="predicted"/>
<dbReference type="SUPFAM" id="SSF55874">
    <property type="entry name" value="ATPase domain of HSP90 chaperone/DNA topoisomerase II/histidine kinase"/>
    <property type="match status" value="1"/>
</dbReference>
<protein>
    <submittedName>
        <fullName evidence="3">ATP-binding protein</fullName>
    </submittedName>
</protein>
<dbReference type="InterPro" id="IPR036890">
    <property type="entry name" value="HATPase_C_sf"/>
</dbReference>
<dbReference type="KEGG" id="sroi:IAG44_20385"/>
<dbReference type="InterPro" id="IPR003594">
    <property type="entry name" value="HATPase_dom"/>
</dbReference>
<keyword evidence="1" id="KW-0418">Kinase</keyword>
<evidence type="ECO:0000313" key="4">
    <source>
        <dbReference type="Proteomes" id="UP000516052"/>
    </source>
</evidence>
<sequence length="158" mass="16958">MPRRDPQHPTYEFTVPATIEAVPTARRRVVTLARRLGLALSDDLLDTIELLAGEIIANAVLYSGEACEVSVTRTSKSLRVEVTDTNLSLPVATKAEADDESGRGLLLVDALAGSWGAQPSPSGKTTWFEIMSPNSVDTQQTERLAFESTAAGNHHQAA</sequence>
<organism evidence="3 4">
    <name type="scientific">Streptomyces roseirectus</name>
    <dbReference type="NCBI Taxonomy" id="2768066"/>
    <lineage>
        <taxon>Bacteria</taxon>
        <taxon>Bacillati</taxon>
        <taxon>Actinomycetota</taxon>
        <taxon>Actinomycetes</taxon>
        <taxon>Kitasatosporales</taxon>
        <taxon>Streptomycetaceae</taxon>
        <taxon>Streptomyces</taxon>
    </lineage>
</organism>
<evidence type="ECO:0000259" key="2">
    <source>
        <dbReference type="Pfam" id="PF13581"/>
    </source>
</evidence>
<dbReference type="PANTHER" id="PTHR35526:SF3">
    <property type="entry name" value="ANTI-SIGMA-F FACTOR RSBW"/>
    <property type="match status" value="1"/>
</dbReference>
<evidence type="ECO:0000313" key="3">
    <source>
        <dbReference type="EMBL" id="QNP71551.1"/>
    </source>
</evidence>
<dbReference type="GO" id="GO:0004674">
    <property type="term" value="F:protein serine/threonine kinase activity"/>
    <property type="evidence" value="ECO:0007669"/>
    <property type="project" value="UniProtKB-KW"/>
</dbReference>